<dbReference type="PANTHER" id="PTHR43727:SF2">
    <property type="entry name" value="GROUP IV DECARBOXYLASE"/>
    <property type="match status" value="1"/>
</dbReference>
<evidence type="ECO:0000259" key="9">
    <source>
        <dbReference type="Pfam" id="PF02784"/>
    </source>
</evidence>
<organism evidence="10 11">
    <name type="scientific">Hominenteromicrobium mulieris</name>
    <dbReference type="NCBI Taxonomy" id="2885357"/>
    <lineage>
        <taxon>Bacteria</taxon>
        <taxon>Bacillati</taxon>
        <taxon>Bacillota</taxon>
        <taxon>Clostridia</taxon>
        <taxon>Eubacteriales</taxon>
        <taxon>Oscillospiraceae</taxon>
        <taxon>Hominenteromicrobium</taxon>
    </lineage>
</organism>
<keyword evidence="4 5" id="KW-0456">Lyase</keyword>
<feature type="modified residue" description="N6-(pyridoxal phosphate)lysine" evidence="5 7">
    <location>
        <position position="67"/>
    </location>
</feature>
<evidence type="ECO:0000313" key="11">
    <source>
        <dbReference type="Proteomes" id="UP001199424"/>
    </source>
</evidence>
<dbReference type="GO" id="GO:0009089">
    <property type="term" value="P:lysine biosynthetic process via diaminopimelate"/>
    <property type="evidence" value="ECO:0007669"/>
    <property type="project" value="UniProtKB-UniRule"/>
</dbReference>
<dbReference type="CDD" id="cd06828">
    <property type="entry name" value="PLPDE_III_DapDC"/>
    <property type="match status" value="1"/>
</dbReference>
<dbReference type="FunFam" id="3.20.20.10:FF:000003">
    <property type="entry name" value="Diaminopimelate decarboxylase"/>
    <property type="match status" value="1"/>
</dbReference>
<comment type="cofactor">
    <cofactor evidence="1 5 7 8">
        <name>pyridoxal 5'-phosphate</name>
        <dbReference type="ChEBI" id="CHEBI:597326"/>
    </cofactor>
</comment>
<comment type="pathway">
    <text evidence="5 8">Amino-acid biosynthesis; L-lysine biosynthesis via DAP pathway; L-lysine from DL-2,6-diaminopimelate: step 1/1.</text>
</comment>
<dbReference type="NCBIfam" id="TIGR01048">
    <property type="entry name" value="lysA"/>
    <property type="match status" value="1"/>
</dbReference>
<dbReference type="InterPro" id="IPR029066">
    <property type="entry name" value="PLP-binding_barrel"/>
</dbReference>
<dbReference type="EC" id="4.1.1.20" evidence="5 6"/>
<name>A0AAE3DF47_9FIRM</name>
<dbReference type="RefSeq" id="WP_308448701.1">
    <property type="nucleotide sequence ID" value="NZ_JAJEQC010000003.1"/>
</dbReference>
<feature type="domain" description="Orn/DAP/Arg decarboxylase 2 N-terminal" evidence="9">
    <location>
        <begin position="39"/>
        <end position="297"/>
    </location>
</feature>
<feature type="binding site" evidence="5">
    <location>
        <position position="391"/>
    </location>
    <ligand>
        <name>substrate</name>
    </ligand>
</feature>
<dbReference type="SUPFAM" id="SSF50621">
    <property type="entry name" value="Alanine racemase C-terminal domain-like"/>
    <property type="match status" value="1"/>
</dbReference>
<accession>A0AAE3DF47</accession>
<gene>
    <name evidence="5 10" type="primary">lysA</name>
    <name evidence="10" type="ORF">LKD31_03815</name>
</gene>
<dbReference type="PRINTS" id="PR01179">
    <property type="entry name" value="ODADCRBXLASE"/>
</dbReference>
<dbReference type="GO" id="GO:0008836">
    <property type="term" value="F:diaminopimelate decarboxylase activity"/>
    <property type="evidence" value="ECO:0007669"/>
    <property type="project" value="UniProtKB-UniRule"/>
</dbReference>
<feature type="binding site" evidence="5">
    <location>
        <position position="331"/>
    </location>
    <ligand>
        <name>substrate</name>
    </ligand>
</feature>
<comment type="similarity">
    <text evidence="5">Belongs to the Orn/Lys/Arg decarboxylase class-II family. LysA subfamily.</text>
</comment>
<evidence type="ECO:0000256" key="3">
    <source>
        <dbReference type="ARBA" id="ARBA00022898"/>
    </source>
</evidence>
<dbReference type="Gene3D" id="2.40.37.10">
    <property type="entry name" value="Lyase, Ornithine Decarboxylase, Chain A, domain 1"/>
    <property type="match status" value="1"/>
</dbReference>
<comment type="catalytic activity">
    <reaction evidence="5 8">
        <text>meso-2,6-diaminopimelate + H(+) = L-lysine + CO2</text>
        <dbReference type="Rhea" id="RHEA:15101"/>
        <dbReference type="ChEBI" id="CHEBI:15378"/>
        <dbReference type="ChEBI" id="CHEBI:16526"/>
        <dbReference type="ChEBI" id="CHEBI:32551"/>
        <dbReference type="ChEBI" id="CHEBI:57791"/>
        <dbReference type="EC" id="4.1.1.20"/>
    </reaction>
</comment>
<dbReference type="InterPro" id="IPR022644">
    <property type="entry name" value="De-COase2_N"/>
</dbReference>
<feature type="binding site" evidence="5">
    <location>
        <position position="294"/>
    </location>
    <ligand>
        <name>substrate</name>
    </ligand>
</feature>
<feature type="binding site" evidence="5">
    <location>
        <position position="249"/>
    </location>
    <ligand>
        <name>pyridoxal 5'-phosphate</name>
        <dbReference type="ChEBI" id="CHEBI:597326"/>
    </ligand>
</feature>
<proteinExistence type="inferred from homology"/>
<dbReference type="Proteomes" id="UP001199424">
    <property type="component" value="Unassembled WGS sequence"/>
</dbReference>
<dbReference type="EMBL" id="JAJEQC010000003">
    <property type="protein sequence ID" value="MCC2136141.1"/>
    <property type="molecule type" value="Genomic_DNA"/>
</dbReference>
<sequence>MFVSDCYNVNEKGHLTISGCDTVELAEKYGTALYVMSEDEIRSVCRRYKSSFERHYNGNGTALYASKAFCCKEICRIVTEEGLDLDVVSGGELYTALAAGVDAKHIHFHGNNKTMQELCYALESGVGDIVVDNLNELHRIEKLSAEKGVVTSISMRIKPGIDAHTHEFIRTGQIDSKFGFALENGEAFEAVKEAVACENVELIGLHCHIGSQIFDKAPFVLAAQVMLKFYNKIHTELGKTLTHLNLGGGFGVKYKEADAAVPYEDYMSDVSEAVHAACKEYGIQVPYIYIEPGRSIVCEAGLTLYTVGDIKTIPNVRTYVAIDGGMYENPRYALYQSDYTCLIANKVNEPADFTATIAGKCCESGDLIQENTLIQKPEVGDILAVLSTGAYNYSMASNYNRNTRPPVVMVRGGESRVIIKGETYEDLVRNDV</sequence>
<evidence type="ECO:0000256" key="8">
    <source>
        <dbReference type="RuleBase" id="RU003738"/>
    </source>
</evidence>
<reference evidence="10" key="1">
    <citation type="submission" date="2021-10" db="EMBL/GenBank/DDBJ databases">
        <title>Anaerobic single-cell dispensing facilitates the cultivation of human gut bacteria.</title>
        <authorList>
            <person name="Afrizal A."/>
        </authorList>
    </citation>
    <scope>NUCLEOTIDE SEQUENCE</scope>
    <source>
        <strain evidence="10">CLA-AA-H250</strain>
    </source>
</reference>
<keyword evidence="2 5" id="KW-0210">Decarboxylase</keyword>
<feature type="binding site" evidence="5">
    <location>
        <position position="335"/>
    </location>
    <ligand>
        <name>substrate</name>
    </ligand>
</feature>
<comment type="caution">
    <text evidence="10">The sequence shown here is derived from an EMBL/GenBank/DDBJ whole genome shotgun (WGS) entry which is preliminary data.</text>
</comment>
<dbReference type="InterPro" id="IPR009006">
    <property type="entry name" value="Ala_racemase/Decarboxylase_C"/>
</dbReference>
<dbReference type="PROSITE" id="PS00879">
    <property type="entry name" value="ODR_DC_2_2"/>
    <property type="match status" value="1"/>
</dbReference>
<evidence type="ECO:0000256" key="6">
    <source>
        <dbReference type="NCBIfam" id="TIGR01048"/>
    </source>
</evidence>
<dbReference type="HAMAP" id="MF_02120">
    <property type="entry name" value="LysA"/>
    <property type="match status" value="1"/>
</dbReference>
<dbReference type="InterPro" id="IPR022657">
    <property type="entry name" value="De-COase2_CS"/>
</dbReference>
<comment type="function">
    <text evidence="5">Specifically catalyzes the decarboxylation of meso-diaminopimelate (meso-DAP) to L-lysine.</text>
</comment>
<evidence type="ECO:0000256" key="5">
    <source>
        <dbReference type="HAMAP-Rule" id="MF_02120"/>
    </source>
</evidence>
<evidence type="ECO:0000256" key="1">
    <source>
        <dbReference type="ARBA" id="ARBA00001933"/>
    </source>
</evidence>
<dbReference type="InterPro" id="IPR002986">
    <property type="entry name" value="DAP_deCOOHase_LysA"/>
</dbReference>
<evidence type="ECO:0000256" key="4">
    <source>
        <dbReference type="ARBA" id="ARBA00023239"/>
    </source>
</evidence>
<comment type="subunit">
    <text evidence="5">Homodimer.</text>
</comment>
<evidence type="ECO:0000256" key="2">
    <source>
        <dbReference type="ARBA" id="ARBA00022793"/>
    </source>
</evidence>
<dbReference type="Gene3D" id="3.20.20.10">
    <property type="entry name" value="Alanine racemase"/>
    <property type="match status" value="1"/>
</dbReference>
<dbReference type="Pfam" id="PF02784">
    <property type="entry name" value="Orn_Arg_deC_N"/>
    <property type="match status" value="1"/>
</dbReference>
<feature type="binding site" evidence="5">
    <location>
        <position position="363"/>
    </location>
    <ligand>
        <name>substrate</name>
    </ligand>
</feature>
<feature type="binding site" evidence="5">
    <location>
        <begin position="291"/>
        <end position="294"/>
    </location>
    <ligand>
        <name>pyridoxal 5'-phosphate</name>
        <dbReference type="ChEBI" id="CHEBI:597326"/>
    </ligand>
</feature>
<evidence type="ECO:0000256" key="7">
    <source>
        <dbReference type="PIRSR" id="PIRSR600183-50"/>
    </source>
</evidence>
<dbReference type="AlphaFoldDB" id="A0AAE3DF47"/>
<dbReference type="SUPFAM" id="SSF51419">
    <property type="entry name" value="PLP-binding barrel"/>
    <property type="match status" value="1"/>
</dbReference>
<keyword evidence="5 8" id="KW-0457">Lysine biosynthesis</keyword>
<dbReference type="GO" id="GO:0030170">
    <property type="term" value="F:pyridoxal phosphate binding"/>
    <property type="evidence" value="ECO:0007669"/>
    <property type="project" value="UniProtKB-UniRule"/>
</dbReference>
<keyword evidence="11" id="KW-1185">Reference proteome</keyword>
<dbReference type="InterPro" id="IPR000183">
    <property type="entry name" value="Orn/DAP/Arg_de-COase"/>
</dbReference>
<evidence type="ECO:0000313" key="10">
    <source>
        <dbReference type="EMBL" id="MCC2136141.1"/>
    </source>
</evidence>
<keyword evidence="3 5" id="KW-0663">Pyridoxal phosphate</keyword>
<keyword evidence="5" id="KW-0028">Amino-acid biosynthesis</keyword>
<protein>
    <recommendedName>
        <fullName evidence="5 6">Diaminopimelate decarboxylase</fullName>
        <shortName evidence="5">DAP decarboxylase</shortName>
        <shortName evidence="5">DAPDC</shortName>
        <ecNumber evidence="5 6">4.1.1.20</ecNumber>
    </recommendedName>
</protein>
<feature type="active site" description="Proton donor" evidence="7">
    <location>
        <position position="362"/>
    </location>
</feature>
<dbReference type="PRINTS" id="PR01181">
    <property type="entry name" value="DAPDCRBXLASE"/>
</dbReference>
<dbReference type="PANTHER" id="PTHR43727">
    <property type="entry name" value="DIAMINOPIMELATE DECARBOXYLASE"/>
    <property type="match status" value="1"/>
</dbReference>
<feature type="binding site" evidence="5">
    <location>
        <position position="391"/>
    </location>
    <ligand>
        <name>pyridoxal 5'-phosphate</name>
        <dbReference type="ChEBI" id="CHEBI:597326"/>
    </ligand>
</feature>